<dbReference type="SUPFAM" id="SSF57850">
    <property type="entry name" value="RING/U-box"/>
    <property type="match status" value="1"/>
</dbReference>
<feature type="compositionally biased region" description="Low complexity" evidence="1">
    <location>
        <begin position="278"/>
        <end position="292"/>
    </location>
</feature>
<reference evidence="3 4" key="1">
    <citation type="submission" date="2016-05" db="EMBL/GenBank/DDBJ databases">
        <title>Nuclear genome of Blastocystis sp. subtype 1 NandII.</title>
        <authorList>
            <person name="Gentekaki E."/>
            <person name="Curtis B."/>
            <person name="Stairs C."/>
            <person name="Eme L."/>
            <person name="Herman E."/>
            <person name="Klimes V."/>
            <person name="Arias M.C."/>
            <person name="Elias M."/>
            <person name="Hilliou F."/>
            <person name="Klute M."/>
            <person name="Malik S.-B."/>
            <person name="Pightling A."/>
            <person name="Rachubinski R."/>
            <person name="Salas D."/>
            <person name="Schlacht A."/>
            <person name="Suga H."/>
            <person name="Archibald J."/>
            <person name="Ball S.G."/>
            <person name="Clark G."/>
            <person name="Dacks J."/>
            <person name="Van Der Giezen M."/>
            <person name="Tsaousis A."/>
            <person name="Roger A."/>
        </authorList>
    </citation>
    <scope>NUCLEOTIDE SEQUENCE [LARGE SCALE GENOMIC DNA]</scope>
    <source>
        <strain evidence="4">ATCC 50177 / NandII</strain>
    </source>
</reference>
<accession>A0A196SEN5</accession>
<dbReference type="InterPro" id="IPR013083">
    <property type="entry name" value="Znf_RING/FYVE/PHD"/>
</dbReference>
<dbReference type="AlphaFoldDB" id="A0A196SEN5"/>
<keyword evidence="3" id="KW-0479">Metal-binding</keyword>
<feature type="compositionally biased region" description="Basic and acidic residues" evidence="1">
    <location>
        <begin position="248"/>
        <end position="264"/>
    </location>
</feature>
<feature type="domain" description="DWNN" evidence="2">
    <location>
        <begin position="3"/>
        <end position="76"/>
    </location>
</feature>
<keyword evidence="4" id="KW-1185">Reference proteome</keyword>
<proteinExistence type="predicted"/>
<evidence type="ECO:0000259" key="2">
    <source>
        <dbReference type="PROSITE" id="PS51282"/>
    </source>
</evidence>
<dbReference type="GO" id="GO:0008270">
    <property type="term" value="F:zinc ion binding"/>
    <property type="evidence" value="ECO:0007669"/>
    <property type="project" value="UniProtKB-KW"/>
</dbReference>
<sequence>MSIRYKSKTEKNFSSINIPESFISALELKSRLIKKENIDMGRDFKLILTDESGEHEYPDEAKIMKNTTVLYVISTLAEGEEGILRKIRNKDRRSFAKSHGIPVERLEKIDDPNNVALLLEQGNTIVRHPVGNHLCLVRKNKSEERGIRKIDMPEVFYCYSGKHAIQDAVILSCCCQIIGCRTHVQDLIDEHEFVCPLCKASVSPANIKPLPSLSRSIQRFIEQSETLIKPDAPEAEKKTEPAPTPAPAREESRSSTRRDRSRSHDRSHRSRYGGGMPSGTPSGMPSGTPIGTLFCPRFT</sequence>
<dbReference type="Proteomes" id="UP000078348">
    <property type="component" value="Unassembled WGS sequence"/>
</dbReference>
<dbReference type="InterPro" id="IPR014891">
    <property type="entry name" value="DWNN_domain"/>
</dbReference>
<organism evidence="3 4">
    <name type="scientific">Blastocystis sp. subtype 1 (strain ATCC 50177 / NandII)</name>
    <dbReference type="NCBI Taxonomy" id="478820"/>
    <lineage>
        <taxon>Eukaryota</taxon>
        <taxon>Sar</taxon>
        <taxon>Stramenopiles</taxon>
        <taxon>Bigyra</taxon>
        <taxon>Opalozoa</taxon>
        <taxon>Opalinata</taxon>
        <taxon>Blastocystidae</taxon>
        <taxon>Blastocystis</taxon>
    </lineage>
</organism>
<name>A0A196SEN5_BLAHN</name>
<keyword evidence="3" id="KW-0862">Zinc</keyword>
<evidence type="ECO:0000313" key="3">
    <source>
        <dbReference type="EMBL" id="OAO14781.1"/>
    </source>
</evidence>
<dbReference type="Pfam" id="PF08783">
    <property type="entry name" value="DWNN"/>
    <property type="match status" value="1"/>
</dbReference>
<dbReference type="Gene3D" id="3.10.20.90">
    <property type="entry name" value="Phosphatidylinositol 3-kinase Catalytic Subunit, Chain A, domain 1"/>
    <property type="match status" value="1"/>
</dbReference>
<feature type="region of interest" description="Disordered" evidence="1">
    <location>
        <begin position="227"/>
        <end position="299"/>
    </location>
</feature>
<dbReference type="SMART" id="SM01180">
    <property type="entry name" value="DWNN"/>
    <property type="match status" value="1"/>
</dbReference>
<keyword evidence="3" id="KW-0863">Zinc-finger</keyword>
<evidence type="ECO:0000256" key="1">
    <source>
        <dbReference type="SAM" id="MobiDB-lite"/>
    </source>
</evidence>
<evidence type="ECO:0000313" key="4">
    <source>
        <dbReference type="Proteomes" id="UP000078348"/>
    </source>
</evidence>
<gene>
    <name evidence="3" type="ORF">AV274_3485</name>
</gene>
<feature type="compositionally biased region" description="Basic and acidic residues" evidence="1">
    <location>
        <begin position="231"/>
        <end position="240"/>
    </location>
</feature>
<comment type="caution">
    <text evidence="3">The sequence shown here is derived from an EMBL/GenBank/DDBJ whole genome shotgun (WGS) entry which is preliminary data.</text>
</comment>
<dbReference type="Gene3D" id="3.30.40.10">
    <property type="entry name" value="Zinc/RING finger domain, C3HC4 (zinc finger)"/>
    <property type="match status" value="1"/>
</dbReference>
<dbReference type="EMBL" id="LXWW01000210">
    <property type="protein sequence ID" value="OAO14781.1"/>
    <property type="molecule type" value="Genomic_DNA"/>
</dbReference>
<dbReference type="PROSITE" id="PS51282">
    <property type="entry name" value="DWNN"/>
    <property type="match status" value="1"/>
</dbReference>
<dbReference type="OrthoDB" id="106784at2759"/>
<protein>
    <submittedName>
        <fullName evidence="3">Zinc-finger protein Mpe1p</fullName>
    </submittedName>
</protein>